<organism evidence="1 2">
    <name type="scientific">Blattamonas nauphoetae</name>
    <dbReference type="NCBI Taxonomy" id="2049346"/>
    <lineage>
        <taxon>Eukaryota</taxon>
        <taxon>Metamonada</taxon>
        <taxon>Preaxostyla</taxon>
        <taxon>Oxymonadida</taxon>
        <taxon>Blattamonas</taxon>
    </lineage>
</organism>
<dbReference type="EMBL" id="JARBJD010000064">
    <property type="protein sequence ID" value="KAK2955666.1"/>
    <property type="molecule type" value="Genomic_DNA"/>
</dbReference>
<keyword evidence="2" id="KW-1185">Reference proteome</keyword>
<evidence type="ECO:0000313" key="2">
    <source>
        <dbReference type="Proteomes" id="UP001281761"/>
    </source>
</evidence>
<comment type="caution">
    <text evidence="1">The sequence shown here is derived from an EMBL/GenBank/DDBJ whole genome shotgun (WGS) entry which is preliminary data.</text>
</comment>
<accession>A0ABQ9XW22</accession>
<reference evidence="1 2" key="1">
    <citation type="journal article" date="2022" name="bioRxiv">
        <title>Genomics of Preaxostyla Flagellates Illuminates Evolutionary Transitions and the Path Towards Mitochondrial Loss.</title>
        <authorList>
            <person name="Novak L.V.F."/>
            <person name="Treitli S.C."/>
            <person name="Pyrih J."/>
            <person name="Halakuc P."/>
            <person name="Pipaliya S.V."/>
            <person name="Vacek V."/>
            <person name="Brzon O."/>
            <person name="Soukal P."/>
            <person name="Eme L."/>
            <person name="Dacks J.B."/>
            <person name="Karnkowska A."/>
            <person name="Elias M."/>
            <person name="Hampl V."/>
        </authorList>
    </citation>
    <scope>NUCLEOTIDE SEQUENCE [LARGE SCALE GENOMIC DNA]</scope>
    <source>
        <strain evidence="1">NAU3</strain>
        <tissue evidence="1">Gut</tissue>
    </source>
</reference>
<dbReference type="Proteomes" id="UP001281761">
    <property type="component" value="Unassembled WGS sequence"/>
</dbReference>
<gene>
    <name evidence="1" type="ORF">BLNAU_9356</name>
</gene>
<sequence length="155" mass="17368">MFDEVGMFEVKNKGYVKDYSLFIFLQDMLKQAATIVPSVFIIISIRPFLLTTFLRILLSDDLPSACSTAGTNAGDRFGQDWRGMVDEAQTLVKSNQLLSPLINFFLVHPMNESQDNLAPVCEEPQPPSFIFGDQVQDSEMASLEAEKLVTILKDL</sequence>
<proteinExistence type="predicted"/>
<protein>
    <submittedName>
        <fullName evidence="1">Uncharacterized protein</fullName>
    </submittedName>
</protein>
<evidence type="ECO:0000313" key="1">
    <source>
        <dbReference type="EMBL" id="KAK2955666.1"/>
    </source>
</evidence>
<name>A0ABQ9XW22_9EUKA</name>